<feature type="region of interest" description="Disordered" evidence="1">
    <location>
        <begin position="413"/>
        <end position="445"/>
    </location>
</feature>
<keyword evidence="3" id="KW-1185">Reference proteome</keyword>
<feature type="compositionally biased region" description="Polar residues" evidence="1">
    <location>
        <begin position="1"/>
        <end position="12"/>
    </location>
</feature>
<feature type="region of interest" description="Disordered" evidence="1">
    <location>
        <begin position="1"/>
        <end position="45"/>
    </location>
</feature>
<name>A0A1J9PM72_9EURO</name>
<feature type="region of interest" description="Disordered" evidence="1">
    <location>
        <begin position="588"/>
        <end position="660"/>
    </location>
</feature>
<feature type="region of interest" description="Disordered" evidence="1">
    <location>
        <begin position="926"/>
        <end position="956"/>
    </location>
</feature>
<dbReference type="VEuPathDB" id="FungiDB:AJ78_02912"/>
<gene>
    <name evidence="2" type="ORF">AJ78_02912</name>
</gene>
<feature type="compositionally biased region" description="Polar residues" evidence="1">
    <location>
        <begin position="613"/>
        <end position="622"/>
    </location>
</feature>
<evidence type="ECO:0000256" key="1">
    <source>
        <dbReference type="SAM" id="MobiDB-lite"/>
    </source>
</evidence>
<dbReference type="AlphaFoldDB" id="A0A1J9PM72"/>
<reference evidence="2 3" key="1">
    <citation type="submission" date="2015-07" db="EMBL/GenBank/DDBJ databases">
        <title>Emmonsia species relationships and genome sequence.</title>
        <authorList>
            <consortium name="The Broad Institute Genomics Platform"/>
            <person name="Cuomo C.A."/>
            <person name="Munoz J.F."/>
            <person name="Imamovic A."/>
            <person name="Priest M.E."/>
            <person name="Young S."/>
            <person name="Clay O.K."/>
            <person name="McEwen J.G."/>
        </authorList>
    </citation>
    <scope>NUCLEOTIDE SEQUENCE [LARGE SCALE GENOMIC DNA]</scope>
    <source>
        <strain evidence="2 3">UAMH 9510</strain>
    </source>
</reference>
<evidence type="ECO:0000313" key="3">
    <source>
        <dbReference type="Proteomes" id="UP000182235"/>
    </source>
</evidence>
<feature type="compositionally biased region" description="Basic and acidic residues" evidence="1">
    <location>
        <begin position="943"/>
        <end position="956"/>
    </location>
</feature>
<dbReference type="EMBL" id="LGRN01000085">
    <property type="protein sequence ID" value="OJD16978.1"/>
    <property type="molecule type" value="Genomic_DNA"/>
</dbReference>
<protein>
    <submittedName>
        <fullName evidence="2">Uncharacterized protein</fullName>
    </submittedName>
</protein>
<accession>A0A1J9PM72</accession>
<sequence>MDSASCTSTGAQDPSPRNAPNGHHIQGPPPGKQGNNEHAHPNSGPYPYMYPYSHCHDTSGDSSSCTDNSINPMSIIEHHNNNNMMTNQPHATSSHYTHVDYPFQSGQPQMQSFAPMYTGCGSGIYHNETPNVPDQNAQCNNVVGRQDGLLQPLYGVNPGVAPQMPKTGRSETSHGLNQTRQNNKTVAHQNELTQPLHGASPEAPPPYSILHANPNEARTTAPHQSVLNTVSAPQHFESNRVYQAYTGHPNLTFSAINNSTDSHDPGIWGSYQSMGQNPPAFDYRSGLPQSMNQHLYSFGMGITHCPPMNSTHPNNVEHSPQGVPQGRPNGFQAGAVVPLTTGQPLIAHSGAPAPGPPNVNPGVCEYRAEVNVGSQINHASSNAHAPDSASDTGTVLYPNDSYGGFNGTPTSNVMCSGVQAPNGEDASPPPNPNLPGFQHGQSHNPVHDDVQPISHQNIGHTGGSYGGLHPSANNPGFQNGVAHSPALGFQSHHTSKAAHTGDPQLGPGRNAMTGSNGVTHEIDVKPPPVQCPSSVPVPLTFLNQHAPGYAFDLHFFQNPTLEGLPNANVPIEGAVCAHTYHITMGYPGPGNSRPFMDRINGSEDGHRNGNKLALTQDQNQQHQAKKPNESGLMPRVKDGSNRKTRVQKRRQAGKLHRGGRYEALGSYPTCLQPNGGCGQARMIPEMSPPGRDGAPSGLPPLQPNGLPARQPNGLLALQPNGRPWASTSLHERNGSTPHVNGCNRENKEHIYATKPQGDNIGLHPGPPALGAPVLQEPGLIGVEMPPDAPGVQNHGMEKPQNKSGILCDSDNVLLSSDPAGDLMEGFLTGMADFQEMNTENSKDPLASALLTDSVPFKTPPKDLANRAAAIVQQGQPATVLMGVIQPDTDACFRNELERLDHEIFLGLPSQIRWSVNSNSTYSGAKNTCLGIPPDDGQQQQPSKDGKTAVEKLEDPS</sequence>
<feature type="region of interest" description="Disordered" evidence="1">
    <location>
        <begin position="683"/>
        <end position="712"/>
    </location>
</feature>
<feature type="compositionally biased region" description="Low complexity" evidence="1">
    <location>
        <begin position="930"/>
        <end position="942"/>
    </location>
</feature>
<feature type="compositionally biased region" description="Basic residues" evidence="1">
    <location>
        <begin position="642"/>
        <end position="658"/>
    </location>
</feature>
<proteinExistence type="predicted"/>
<dbReference type="Proteomes" id="UP000182235">
    <property type="component" value="Unassembled WGS sequence"/>
</dbReference>
<organism evidence="2 3">
    <name type="scientific">Emergomyces pasteurianus Ep9510</name>
    <dbReference type="NCBI Taxonomy" id="1447872"/>
    <lineage>
        <taxon>Eukaryota</taxon>
        <taxon>Fungi</taxon>
        <taxon>Dikarya</taxon>
        <taxon>Ascomycota</taxon>
        <taxon>Pezizomycotina</taxon>
        <taxon>Eurotiomycetes</taxon>
        <taxon>Eurotiomycetidae</taxon>
        <taxon>Onygenales</taxon>
        <taxon>Ajellomycetaceae</taxon>
        <taxon>Emergomyces</taxon>
    </lineage>
</organism>
<evidence type="ECO:0000313" key="2">
    <source>
        <dbReference type="EMBL" id="OJD16978.1"/>
    </source>
</evidence>
<comment type="caution">
    <text evidence="2">The sequence shown here is derived from an EMBL/GenBank/DDBJ whole genome shotgun (WGS) entry which is preliminary data.</text>
</comment>
<feature type="region of interest" description="Disordered" evidence="1">
    <location>
        <begin position="314"/>
        <end position="335"/>
    </location>
</feature>
<dbReference type="OrthoDB" id="4188628at2759"/>